<dbReference type="GeneID" id="55491705"/>
<sequence length="182" mass="19516">MTDAMNTMEIGSTSTSIELGSKFIQWGLGLFVLGFLAGFIPILHYIHGAVAGDIGHAFMKNMTLWWGCPAVLMEYALKTGGLGMAVIGLCYRVLPRADTSAPISGTESKAPMICVVGLVGAAIYAGVGYVVCNMIWPNFYFAHNETGKDVWLTGQLVGIAVYVYGIYFAFRAVTRDHASTAS</sequence>
<feature type="transmembrane region" description="Helical" evidence="1">
    <location>
        <begin position="112"/>
        <end position="131"/>
    </location>
</feature>
<keyword evidence="1" id="KW-1133">Transmembrane helix</keyword>
<keyword evidence="1" id="KW-0472">Membrane</keyword>
<name>A0A0P1EBL6_9RHOB</name>
<reference evidence="2 3" key="1">
    <citation type="submission" date="2015-09" db="EMBL/GenBank/DDBJ databases">
        <authorList>
            <consortium name="Swine Surveillance"/>
        </authorList>
    </citation>
    <scope>NUCLEOTIDE SEQUENCE [LARGE SCALE GENOMIC DNA]</scope>
    <source>
        <strain evidence="2 3">CECT 4292</strain>
    </source>
</reference>
<feature type="transmembrane region" description="Helical" evidence="1">
    <location>
        <begin position="151"/>
        <end position="170"/>
    </location>
</feature>
<organism evidence="2 3">
    <name type="scientific">Ruegeria atlantica</name>
    <dbReference type="NCBI Taxonomy" id="81569"/>
    <lineage>
        <taxon>Bacteria</taxon>
        <taxon>Pseudomonadati</taxon>
        <taxon>Pseudomonadota</taxon>
        <taxon>Alphaproteobacteria</taxon>
        <taxon>Rhodobacterales</taxon>
        <taxon>Roseobacteraceae</taxon>
        <taxon>Ruegeria</taxon>
    </lineage>
</organism>
<dbReference type="Proteomes" id="UP000050783">
    <property type="component" value="Unassembled WGS sequence"/>
</dbReference>
<protein>
    <submittedName>
        <fullName evidence="2">Uncharacterized protein</fullName>
    </submittedName>
</protein>
<proteinExistence type="predicted"/>
<dbReference type="RefSeq" id="WP_145974819.1">
    <property type="nucleotide sequence ID" value="NZ_CYPU01000008.1"/>
</dbReference>
<feature type="transmembrane region" description="Helical" evidence="1">
    <location>
        <begin position="64"/>
        <end position="91"/>
    </location>
</feature>
<keyword evidence="1" id="KW-0812">Transmembrane</keyword>
<gene>
    <name evidence="2" type="ORF">RUA4292_00384</name>
</gene>
<dbReference type="EMBL" id="CYPU01000008">
    <property type="protein sequence ID" value="CUH46219.1"/>
    <property type="molecule type" value="Genomic_DNA"/>
</dbReference>
<dbReference type="OrthoDB" id="8226491at2"/>
<feature type="transmembrane region" description="Helical" evidence="1">
    <location>
        <begin position="23"/>
        <end position="44"/>
    </location>
</feature>
<evidence type="ECO:0000313" key="3">
    <source>
        <dbReference type="Proteomes" id="UP000050783"/>
    </source>
</evidence>
<dbReference type="AlphaFoldDB" id="A0A0P1EBL6"/>
<evidence type="ECO:0000313" key="2">
    <source>
        <dbReference type="EMBL" id="CUH46219.1"/>
    </source>
</evidence>
<evidence type="ECO:0000256" key="1">
    <source>
        <dbReference type="SAM" id="Phobius"/>
    </source>
</evidence>
<accession>A0A0P1EBL6</accession>